<dbReference type="RefSeq" id="WP_348393291.1">
    <property type="nucleotide sequence ID" value="NZ_CP134145.1"/>
</dbReference>
<dbReference type="Gene3D" id="3.40.50.12780">
    <property type="entry name" value="N-terminal domain of ligase-like"/>
    <property type="match status" value="1"/>
</dbReference>
<dbReference type="InterPro" id="IPR032387">
    <property type="entry name" value="ACAS_N"/>
</dbReference>
<keyword evidence="4" id="KW-0067">ATP-binding</keyword>
<dbReference type="NCBIfam" id="NF002937">
    <property type="entry name" value="PRK03584.1"/>
    <property type="match status" value="1"/>
</dbReference>
<evidence type="ECO:0000259" key="5">
    <source>
        <dbReference type="Pfam" id="PF00501"/>
    </source>
</evidence>
<protein>
    <submittedName>
        <fullName evidence="7">Acetoacetate--CoA ligase</fullName>
        <ecNumber evidence="7">6.2.1.16</ecNumber>
    </submittedName>
</protein>
<proteinExistence type="inferred from homology"/>
<evidence type="ECO:0000256" key="1">
    <source>
        <dbReference type="ARBA" id="ARBA00006432"/>
    </source>
</evidence>
<dbReference type="EMBL" id="CP134145">
    <property type="protein sequence ID" value="WNC74184.1"/>
    <property type="molecule type" value="Genomic_DNA"/>
</dbReference>
<dbReference type="Pfam" id="PF00501">
    <property type="entry name" value="AMP-binding"/>
    <property type="match status" value="1"/>
</dbReference>
<dbReference type="PANTHER" id="PTHR42921:SF1">
    <property type="entry name" value="ACETOACETYL-COA SYNTHETASE"/>
    <property type="match status" value="1"/>
</dbReference>
<evidence type="ECO:0000313" key="8">
    <source>
        <dbReference type="Proteomes" id="UP001258994"/>
    </source>
</evidence>
<evidence type="ECO:0000256" key="2">
    <source>
        <dbReference type="ARBA" id="ARBA00022598"/>
    </source>
</evidence>
<dbReference type="InterPro" id="IPR045851">
    <property type="entry name" value="AMP-bd_C_sf"/>
</dbReference>
<feature type="domain" description="Acetyl-coenzyme A synthetase N-terminal" evidence="6">
    <location>
        <begin position="40"/>
        <end position="96"/>
    </location>
</feature>
<sequence length="670" mass="75372">MAVSEGELLWTPSQEFSDNSNVSKYIAWLKEKNIVHAADYQELWQWSVDNIEAFWASLWDYFEIQSDTPYTQITDSLEMKPGNSWFIGSKVNLAEHILRNEREGAIALHHLSEIRKQDQMSWTELASKVRVLATEMRARGLKPGDAVCCLMPNITETVVAMLATISIGCVWSIAAPEFGRKTILDRFTQIKPKWLFVADGYQFGGKQFNRDEETIAIVDALSDSLEQVVHLSYLDSDAKSPVDAIAYQSLFTAQDIGRDNFKFERVAHDHPVWVLFSSGTTGLPKAIVHSHVGALMGMLPCMFFHMNLKHDDTSFFYTTTGWVMFILEVSMMLSGCAAVLYDGNPAYPTIDVLWKMAAETKTTFFGASPTYVQLLENHGVKPKELHDLSHLNSILVGGAPSTPETFKWFYTDVKEDLWVTSQSGGTEIVGGFVGATPTQPVYAGEIQCRVLGMDVDSLDEKGNSLVGDVGELVCKKPFPNMPVYFLNDEGNQRYNESYFESYDGLWTHGDFIKINERGGAYITGRSDSTLNRFGVRIGTAELYRTVEKMPEIIDSLVMCIELPGGEFFMPMFLQLADGVELTQELEKTISKLLRTDCSPRHVPDKYYAIPEVPYTLTGKKLEIPVRKVLLGWPLEKAASRESMKNPKAIDFFLNYVKTTTDYVIPQKKAS</sequence>
<name>A0ABY9U076_9GAMM</name>
<comment type="similarity">
    <text evidence="1">Belongs to the ATP-dependent AMP-binding enzyme family.</text>
</comment>
<accession>A0ABY9U076</accession>
<feature type="domain" description="AMP-dependent synthetase/ligase" evidence="5">
    <location>
        <begin position="104"/>
        <end position="484"/>
    </location>
</feature>
<evidence type="ECO:0000259" key="6">
    <source>
        <dbReference type="Pfam" id="PF16177"/>
    </source>
</evidence>
<dbReference type="InterPro" id="IPR005914">
    <property type="entry name" value="Acac_CoA_synth"/>
</dbReference>
<keyword evidence="3" id="KW-0547">Nucleotide-binding</keyword>
<evidence type="ECO:0000313" key="7">
    <source>
        <dbReference type="EMBL" id="WNC74184.1"/>
    </source>
</evidence>
<dbReference type="SUPFAM" id="SSF56801">
    <property type="entry name" value="Acetyl-CoA synthetase-like"/>
    <property type="match status" value="1"/>
</dbReference>
<dbReference type="NCBIfam" id="TIGR01217">
    <property type="entry name" value="ac_ac_CoA_syn"/>
    <property type="match status" value="1"/>
</dbReference>
<keyword evidence="2 7" id="KW-0436">Ligase</keyword>
<evidence type="ECO:0000256" key="3">
    <source>
        <dbReference type="ARBA" id="ARBA00022741"/>
    </source>
</evidence>
<dbReference type="PANTHER" id="PTHR42921">
    <property type="entry name" value="ACETOACETYL-COA SYNTHETASE"/>
    <property type="match status" value="1"/>
</dbReference>
<dbReference type="InterPro" id="IPR020845">
    <property type="entry name" value="AMP-binding_CS"/>
</dbReference>
<dbReference type="GO" id="GO:0030729">
    <property type="term" value="F:acetoacetate-CoA ligase activity"/>
    <property type="evidence" value="ECO:0007669"/>
    <property type="project" value="UniProtKB-EC"/>
</dbReference>
<organism evidence="7 8">
    <name type="scientific">Thalassotalea psychrophila</name>
    <dbReference type="NCBI Taxonomy" id="3065647"/>
    <lineage>
        <taxon>Bacteria</taxon>
        <taxon>Pseudomonadati</taxon>
        <taxon>Pseudomonadota</taxon>
        <taxon>Gammaproteobacteria</taxon>
        <taxon>Alteromonadales</taxon>
        <taxon>Colwelliaceae</taxon>
        <taxon>Thalassotalea</taxon>
    </lineage>
</organism>
<dbReference type="InterPro" id="IPR000873">
    <property type="entry name" value="AMP-dep_synth/lig_dom"/>
</dbReference>
<reference evidence="8" key="1">
    <citation type="submission" date="2023-09" db="EMBL/GenBank/DDBJ databases">
        <authorList>
            <person name="Li S."/>
            <person name="Li X."/>
            <person name="Zhang C."/>
            <person name="Zhao Z."/>
        </authorList>
    </citation>
    <scope>NUCLEOTIDE SEQUENCE [LARGE SCALE GENOMIC DNA]</scope>
    <source>
        <strain evidence="8">SQ149</strain>
    </source>
</reference>
<gene>
    <name evidence="7" type="ORF">RGQ13_09380</name>
</gene>
<evidence type="ECO:0000256" key="4">
    <source>
        <dbReference type="ARBA" id="ARBA00022840"/>
    </source>
</evidence>
<dbReference type="EC" id="6.2.1.16" evidence="7"/>
<keyword evidence="8" id="KW-1185">Reference proteome</keyword>
<dbReference type="Pfam" id="PF16177">
    <property type="entry name" value="ACAS_N"/>
    <property type="match status" value="1"/>
</dbReference>
<dbReference type="InterPro" id="IPR042099">
    <property type="entry name" value="ANL_N_sf"/>
</dbReference>
<dbReference type="Gene3D" id="3.30.300.30">
    <property type="match status" value="1"/>
</dbReference>
<dbReference type="Proteomes" id="UP001258994">
    <property type="component" value="Chromosome"/>
</dbReference>
<dbReference type="PROSITE" id="PS00455">
    <property type="entry name" value="AMP_BINDING"/>
    <property type="match status" value="1"/>
</dbReference>